<evidence type="ECO:0000313" key="11">
    <source>
        <dbReference type="Proteomes" id="UP000092574"/>
    </source>
</evidence>
<dbReference type="GO" id="GO:0005829">
    <property type="term" value="C:cytosol"/>
    <property type="evidence" value="ECO:0007669"/>
    <property type="project" value="TreeGrafter"/>
</dbReference>
<evidence type="ECO:0000313" key="10">
    <source>
        <dbReference type="EMBL" id="ANU75471.2"/>
    </source>
</evidence>
<dbReference type="PANTHER" id="PTHR48111:SF43">
    <property type="entry name" value="STAGE 0 SPORULATION PROTEIN A HOMOLOG"/>
    <property type="match status" value="1"/>
</dbReference>
<dbReference type="GO" id="GO:0032993">
    <property type="term" value="C:protein-DNA complex"/>
    <property type="evidence" value="ECO:0007669"/>
    <property type="project" value="TreeGrafter"/>
</dbReference>
<evidence type="ECO:0000256" key="6">
    <source>
        <dbReference type="PROSITE-ProRule" id="PRU00169"/>
    </source>
</evidence>
<evidence type="ECO:0000256" key="4">
    <source>
        <dbReference type="ARBA" id="ARBA00023163"/>
    </source>
</evidence>
<dbReference type="GO" id="GO:0000156">
    <property type="term" value="F:phosphorelay response regulator activity"/>
    <property type="evidence" value="ECO:0007669"/>
    <property type="project" value="TreeGrafter"/>
</dbReference>
<dbReference type="Proteomes" id="UP000092574">
    <property type="component" value="Chromosome"/>
</dbReference>
<dbReference type="InterPro" id="IPR016032">
    <property type="entry name" value="Sig_transdc_resp-reg_C-effctor"/>
</dbReference>
<keyword evidence="3 7" id="KW-0238">DNA-binding</keyword>
<dbReference type="InterPro" id="IPR039420">
    <property type="entry name" value="WalR-like"/>
</dbReference>
<proteinExistence type="predicted"/>
<evidence type="ECO:0000256" key="1">
    <source>
        <dbReference type="ARBA" id="ARBA00018672"/>
    </source>
</evidence>
<dbReference type="SMART" id="SM00448">
    <property type="entry name" value="REC"/>
    <property type="match status" value="1"/>
</dbReference>
<dbReference type="EMBL" id="CP015405">
    <property type="protein sequence ID" value="ANU75471.2"/>
    <property type="molecule type" value="Genomic_DNA"/>
</dbReference>
<protein>
    <recommendedName>
        <fullName evidence="1">Stage 0 sporulation protein A homolog</fullName>
    </recommendedName>
</protein>
<dbReference type="Pfam" id="PF00072">
    <property type="entry name" value="Response_reg"/>
    <property type="match status" value="1"/>
</dbReference>
<dbReference type="KEGG" id="byl:A4V09_06635"/>
<feature type="domain" description="Response regulatory" evidence="8">
    <location>
        <begin position="5"/>
        <end position="118"/>
    </location>
</feature>
<evidence type="ECO:0000259" key="9">
    <source>
        <dbReference type="PROSITE" id="PS51755"/>
    </source>
</evidence>
<reference evidence="10" key="1">
    <citation type="submission" date="2017-04" db="EMBL/GenBank/DDBJ databases">
        <title>Complete Genome Sequences of Twelve Strains of a Stable Defined Moderately Diverse Mouse Microbiota 2 (sDMDMm2).</title>
        <authorList>
            <person name="Uchimura Y."/>
            <person name="Wyss M."/>
            <person name="Brugiroux S."/>
            <person name="Limenitakis J.P."/>
            <person name="Stecher B."/>
            <person name="McCoy K.D."/>
            <person name="Macpherson A.J."/>
        </authorList>
    </citation>
    <scope>NUCLEOTIDE SEQUENCE</scope>
    <source>
        <strain evidence="10">YL58</strain>
    </source>
</reference>
<dbReference type="AlphaFoldDB" id="A0A1C7I780"/>
<feature type="DNA-binding region" description="OmpR/PhoB-type" evidence="7">
    <location>
        <begin position="128"/>
        <end position="224"/>
    </location>
</feature>
<dbReference type="SMART" id="SM00862">
    <property type="entry name" value="Trans_reg_C"/>
    <property type="match status" value="1"/>
</dbReference>
<keyword evidence="6" id="KW-0597">Phosphoprotein</keyword>
<dbReference type="InterPro" id="IPR001789">
    <property type="entry name" value="Sig_transdc_resp-reg_receiver"/>
</dbReference>
<keyword evidence="11" id="KW-1185">Reference proteome</keyword>
<name>A0A1C7I780_9FIRM</name>
<dbReference type="Pfam" id="PF00486">
    <property type="entry name" value="Trans_reg_C"/>
    <property type="match status" value="1"/>
</dbReference>
<dbReference type="PROSITE" id="PS50110">
    <property type="entry name" value="RESPONSE_REGULATORY"/>
    <property type="match status" value="1"/>
</dbReference>
<sequence>MQWMKLLVVEDDAVLGRELSRDLESHGYEVVMPQTFDAAEEIVQKGEVHLVLLDVTLPGRDGYEICRSIRRFSSIPVIFLTSRDTDMDELYGMTMGGDDFVRKPYKMPILLARIEALLRRSYPDSGPEREVLWQDFRLLPAKGKLCRGGGEVMLTRQETLLLSCLFARPGEVIRRVDFIEELWDDQVFIDDNTLSVHMTRLRGKLKELDAGDLIQTRYGLGYLI</sequence>
<dbReference type="InterPro" id="IPR011006">
    <property type="entry name" value="CheY-like_superfamily"/>
</dbReference>
<evidence type="ECO:0000256" key="2">
    <source>
        <dbReference type="ARBA" id="ARBA00023015"/>
    </source>
</evidence>
<organism evidence="10 11">
    <name type="scientific">Blautia pseudococcoides</name>
    <dbReference type="NCBI Taxonomy" id="1796616"/>
    <lineage>
        <taxon>Bacteria</taxon>
        <taxon>Bacillati</taxon>
        <taxon>Bacillota</taxon>
        <taxon>Clostridia</taxon>
        <taxon>Lachnospirales</taxon>
        <taxon>Lachnospiraceae</taxon>
        <taxon>Blautia</taxon>
    </lineage>
</organism>
<dbReference type="SUPFAM" id="SSF46894">
    <property type="entry name" value="C-terminal effector domain of the bipartite response regulators"/>
    <property type="match status" value="1"/>
</dbReference>
<feature type="domain" description="OmpR/PhoB-type" evidence="9">
    <location>
        <begin position="128"/>
        <end position="224"/>
    </location>
</feature>
<feature type="modified residue" description="4-aspartylphosphate" evidence="6">
    <location>
        <position position="54"/>
    </location>
</feature>
<comment type="function">
    <text evidence="5">May play the central regulatory role in sporulation. It may be an element of the effector pathway responsible for the activation of sporulation genes in response to nutritional stress. Spo0A may act in concert with spo0H (a sigma factor) to control the expression of some genes that are critical to the sporulation process.</text>
</comment>
<accession>A0A1C7I780</accession>
<dbReference type="OrthoDB" id="9790442at2"/>
<dbReference type="InterPro" id="IPR001867">
    <property type="entry name" value="OmpR/PhoB-type_DNA-bd"/>
</dbReference>
<dbReference type="Gene3D" id="6.10.250.690">
    <property type="match status" value="1"/>
</dbReference>
<dbReference type="GO" id="GO:0006355">
    <property type="term" value="P:regulation of DNA-templated transcription"/>
    <property type="evidence" value="ECO:0007669"/>
    <property type="project" value="InterPro"/>
</dbReference>
<dbReference type="Gene3D" id="3.40.50.2300">
    <property type="match status" value="1"/>
</dbReference>
<dbReference type="InterPro" id="IPR036388">
    <property type="entry name" value="WH-like_DNA-bd_sf"/>
</dbReference>
<evidence type="ECO:0000259" key="8">
    <source>
        <dbReference type="PROSITE" id="PS50110"/>
    </source>
</evidence>
<dbReference type="PROSITE" id="PS51755">
    <property type="entry name" value="OMPR_PHOB"/>
    <property type="match status" value="1"/>
</dbReference>
<dbReference type="PANTHER" id="PTHR48111">
    <property type="entry name" value="REGULATOR OF RPOS"/>
    <property type="match status" value="1"/>
</dbReference>
<gene>
    <name evidence="10" type="ORF">A4V09_06635</name>
</gene>
<dbReference type="STRING" id="1796616.A4V09_06635"/>
<evidence type="ECO:0000256" key="5">
    <source>
        <dbReference type="ARBA" id="ARBA00024867"/>
    </source>
</evidence>
<dbReference type="SUPFAM" id="SSF52172">
    <property type="entry name" value="CheY-like"/>
    <property type="match status" value="1"/>
</dbReference>
<dbReference type="CDD" id="cd00383">
    <property type="entry name" value="trans_reg_C"/>
    <property type="match status" value="1"/>
</dbReference>
<evidence type="ECO:0000256" key="3">
    <source>
        <dbReference type="ARBA" id="ARBA00023125"/>
    </source>
</evidence>
<evidence type="ECO:0000256" key="7">
    <source>
        <dbReference type="PROSITE-ProRule" id="PRU01091"/>
    </source>
</evidence>
<dbReference type="GO" id="GO:0000976">
    <property type="term" value="F:transcription cis-regulatory region binding"/>
    <property type="evidence" value="ECO:0007669"/>
    <property type="project" value="TreeGrafter"/>
</dbReference>
<keyword evidence="2" id="KW-0805">Transcription regulation</keyword>
<dbReference type="Gene3D" id="1.10.10.10">
    <property type="entry name" value="Winged helix-like DNA-binding domain superfamily/Winged helix DNA-binding domain"/>
    <property type="match status" value="1"/>
</dbReference>
<keyword evidence="4" id="KW-0804">Transcription</keyword>